<dbReference type="Gene3D" id="2.130.10.130">
    <property type="entry name" value="Integrin alpha, N-terminal"/>
    <property type="match status" value="2"/>
</dbReference>
<keyword evidence="1" id="KW-0732">Signal</keyword>
<dbReference type="Pfam" id="PF14312">
    <property type="entry name" value="FG-GAP_2"/>
    <property type="match status" value="2"/>
</dbReference>
<evidence type="ECO:0000313" key="5">
    <source>
        <dbReference type="EMBL" id="VAW89017.1"/>
    </source>
</evidence>
<feature type="region of interest" description="Disordered" evidence="4">
    <location>
        <begin position="579"/>
        <end position="599"/>
    </location>
</feature>
<name>A0A3B0ZNV0_9ZZZZ</name>
<evidence type="ECO:0008006" key="6">
    <source>
        <dbReference type="Google" id="ProtNLM"/>
    </source>
</evidence>
<protein>
    <recommendedName>
        <fullName evidence="6">Integrin</fullName>
    </recommendedName>
</protein>
<dbReference type="PROSITE" id="PS51257">
    <property type="entry name" value="PROKAR_LIPOPROTEIN"/>
    <property type="match status" value="1"/>
</dbReference>
<dbReference type="AlphaFoldDB" id="A0A3B0ZNV0"/>
<organism evidence="5">
    <name type="scientific">hydrothermal vent metagenome</name>
    <dbReference type="NCBI Taxonomy" id="652676"/>
    <lineage>
        <taxon>unclassified sequences</taxon>
        <taxon>metagenomes</taxon>
        <taxon>ecological metagenomes</taxon>
    </lineage>
</organism>
<evidence type="ECO:0000256" key="1">
    <source>
        <dbReference type="ARBA" id="ARBA00022729"/>
    </source>
</evidence>
<dbReference type="SMART" id="SM00191">
    <property type="entry name" value="Int_alpha"/>
    <property type="match status" value="5"/>
</dbReference>
<keyword evidence="2" id="KW-0677">Repeat</keyword>
<keyword evidence="3" id="KW-0325">Glycoprotein</keyword>
<sequence>MRTSLLNTTALLLLTTILLACSGSGGGGGSSDTEKPVAAVDLILTFTAVKAFHFSWVDVSNATHYKLFENSDSTSGFAQVGDDIPQGTQSIDHIVPLYARLNAQYMLQSCNSTECTDSMNISVSGTLADSIGYFKASNTNAFDEFHTISLSADGSTLAVGAMFEGSNATSINGDQTNEAAPSSGAVYIFTRSGSSWTQQAYLKASNTNTGDRFGIAISLSADGNTLAVGARDEESNATTINGDQTNNTAGNDGAVYLFVRSGNNWSQQAYIKADDLANINAGLGLFGLSVSLSADGNTLAAGAGADSGTIGGVYVFIRISTNWSQEAFLEAGDLVSVGLSDFFGEALSLSADGNTLAVGARNEASAAIGVSTDGTGEGDDSAMGTGAVYIFTRSGATWSRQAYIKASNSGGGGTVNGDLFGISVSLSEDGDTLAVGAIGEDSNAIGVNGGEGDDLSFTGSGAAYIFSRNGSNWNQQAYIKASNTGMDDAFGIAVSISTDGNTLAVGASSESSSATGINSDESNDSAAFSGAAYIFKRSDTNWSQQAYIKANVNSAGSAYGRTVKLSADGNTLAIGANAESSASTGVDSTPNDNGSANNSGAVYLY</sequence>
<accession>A0A3B0ZNV0</accession>
<gene>
    <name evidence="5" type="ORF">MNBD_GAMMA17-1810</name>
</gene>
<proteinExistence type="predicted"/>
<evidence type="ECO:0000256" key="3">
    <source>
        <dbReference type="ARBA" id="ARBA00023180"/>
    </source>
</evidence>
<reference evidence="5" key="1">
    <citation type="submission" date="2018-06" db="EMBL/GenBank/DDBJ databases">
        <authorList>
            <person name="Zhirakovskaya E."/>
        </authorList>
    </citation>
    <scope>NUCLEOTIDE SEQUENCE</scope>
</reference>
<evidence type="ECO:0000256" key="4">
    <source>
        <dbReference type="SAM" id="MobiDB-lite"/>
    </source>
</evidence>
<dbReference type="SUPFAM" id="SSF101908">
    <property type="entry name" value="Putative isomerase YbhE"/>
    <property type="match status" value="1"/>
</dbReference>
<dbReference type="InterPro" id="IPR013517">
    <property type="entry name" value="FG-GAP"/>
</dbReference>
<dbReference type="InterPro" id="IPR013519">
    <property type="entry name" value="Int_alpha_beta-p"/>
</dbReference>
<dbReference type="EMBL" id="UOFQ01000117">
    <property type="protein sequence ID" value="VAW89017.1"/>
    <property type="molecule type" value="Genomic_DNA"/>
</dbReference>
<evidence type="ECO:0000256" key="2">
    <source>
        <dbReference type="ARBA" id="ARBA00022737"/>
    </source>
</evidence>
<dbReference type="PANTHER" id="PTHR36220:SF1">
    <property type="entry name" value="GAMMA TUBULIN COMPLEX COMPONENT C-TERMINAL DOMAIN-CONTAINING PROTEIN"/>
    <property type="match status" value="1"/>
</dbReference>
<dbReference type="PANTHER" id="PTHR36220">
    <property type="entry name" value="UNNAMED PRODUCT"/>
    <property type="match status" value="1"/>
</dbReference>
<dbReference type="InterPro" id="IPR028994">
    <property type="entry name" value="Integrin_alpha_N"/>
</dbReference>